<dbReference type="KEGG" id="nas:GCU68_18805"/>
<keyword evidence="2" id="KW-0614">Plasmid</keyword>
<name>A0A5P9P9N4_9EURY</name>
<dbReference type="Pfam" id="PF02287">
    <property type="entry name" value="Dehydratase_SU"/>
    <property type="match status" value="1"/>
</dbReference>
<dbReference type="AlphaFoldDB" id="A0A5P9P9N4"/>
<geneLocation type="plasmid" evidence="2 3">
    <name>unnamed2</name>
</geneLocation>
<dbReference type="GeneID" id="42303109"/>
<keyword evidence="3" id="KW-1185">Reference proteome</keyword>
<sequence length="132" mass="14807">MTDDIEYPLSDHPDQVETPEGTTLSEITLEKVVDGEIDGDELVIAPETLEKQAQIAEQEGRPQLAQNFRRAAELTAVPDDRILEIYNALRPSGADKETLHEIADELEDEYGAEINAEHVREAAAVYEERDLY</sequence>
<dbReference type="OrthoDB" id="262939at2157"/>
<evidence type="ECO:0000313" key="2">
    <source>
        <dbReference type="EMBL" id="QFU84590.1"/>
    </source>
</evidence>
<organism evidence="2 3">
    <name type="scientific">Natronorubrum aibiense</name>
    <dbReference type="NCBI Taxonomy" id="348826"/>
    <lineage>
        <taxon>Archaea</taxon>
        <taxon>Methanobacteriati</taxon>
        <taxon>Methanobacteriota</taxon>
        <taxon>Stenosarchaea group</taxon>
        <taxon>Halobacteria</taxon>
        <taxon>Halobacteriales</taxon>
        <taxon>Natrialbaceae</taxon>
        <taxon>Natronorubrum</taxon>
    </lineage>
</organism>
<dbReference type="InterPro" id="IPR036091">
    <property type="entry name" value="Prodiol/glycerol_DeHase__sf_su"/>
</dbReference>
<dbReference type="InterPro" id="IPR003207">
    <property type="entry name" value="Ppandiol/glycerol_DeHydtase_su"/>
</dbReference>
<dbReference type="Gene3D" id="1.10.1510.20">
    <property type="entry name" value="Propanediol/glycerol dehydratase, small subunit"/>
    <property type="match status" value="1"/>
</dbReference>
<feature type="region of interest" description="Disordered" evidence="1">
    <location>
        <begin position="1"/>
        <end position="21"/>
    </location>
</feature>
<dbReference type="PIRSF" id="PIRSF018505">
    <property type="entry name" value="Prpndl_dhdrts_sm"/>
    <property type="match status" value="1"/>
</dbReference>
<evidence type="ECO:0000256" key="1">
    <source>
        <dbReference type="SAM" id="MobiDB-lite"/>
    </source>
</evidence>
<dbReference type="Proteomes" id="UP000326170">
    <property type="component" value="Plasmid unnamed2"/>
</dbReference>
<gene>
    <name evidence="2" type="ORF">GCU68_18805</name>
</gene>
<dbReference type="RefSeq" id="WP_152944136.1">
    <property type="nucleotide sequence ID" value="NZ_CP045490.1"/>
</dbReference>
<proteinExistence type="predicted"/>
<protein>
    <submittedName>
        <fullName evidence="2">Diol dehydratase small subunit</fullName>
    </submittedName>
</protein>
<dbReference type="NCBIfam" id="NF011975">
    <property type="entry name" value="PRK15443.2-2"/>
    <property type="match status" value="1"/>
</dbReference>
<evidence type="ECO:0000313" key="3">
    <source>
        <dbReference type="Proteomes" id="UP000326170"/>
    </source>
</evidence>
<dbReference type="EMBL" id="CP045490">
    <property type="protein sequence ID" value="QFU84590.1"/>
    <property type="molecule type" value="Genomic_DNA"/>
</dbReference>
<reference evidence="2 3" key="1">
    <citation type="journal article" date="2007" name="Int. J. Syst. Evol. Microbiol.">
        <title>Natronorubrum sulfidifaciens sp. nov., an extremely haloalkaliphilic archaeon isolated from Aiding salt lake in Xin-Jiang, China.</title>
        <authorList>
            <person name="Cui H.L."/>
            <person name="Tohty D."/>
            <person name="Liu H.C."/>
            <person name="Liu S.J."/>
            <person name="Oren A."/>
            <person name="Zhou P.J."/>
        </authorList>
    </citation>
    <scope>NUCLEOTIDE SEQUENCE [LARGE SCALE GENOMIC DNA]</scope>
    <source>
        <strain evidence="2 3">7-3</strain>
        <plasmid evidence="2">unnamed2</plasmid>
    </source>
</reference>
<dbReference type="SUPFAM" id="SSF47148">
    <property type="entry name" value="Diol dehydratase, gamma subunit"/>
    <property type="match status" value="1"/>
</dbReference>
<accession>A0A5P9P9N4</accession>